<dbReference type="CDD" id="cd01065">
    <property type="entry name" value="NAD_bind_Shikimate_DH"/>
    <property type="match status" value="1"/>
</dbReference>
<dbReference type="InterPro" id="IPR013708">
    <property type="entry name" value="Shikimate_DH-bd_N"/>
</dbReference>
<evidence type="ECO:0000313" key="11">
    <source>
        <dbReference type="EMBL" id="MCW1922047.1"/>
    </source>
</evidence>
<dbReference type="InterPro" id="IPR022893">
    <property type="entry name" value="Shikimate_DH_fam"/>
</dbReference>
<name>A0ABT3GEK3_9BACT</name>
<feature type="binding site" evidence="8">
    <location>
        <position position="244"/>
    </location>
    <ligand>
        <name>NADP(+)</name>
        <dbReference type="ChEBI" id="CHEBI:58349"/>
    </ligand>
</feature>
<dbReference type="RefSeq" id="WP_264486157.1">
    <property type="nucleotide sequence ID" value="NZ_JAPDDT010000002.1"/>
</dbReference>
<dbReference type="InterPro" id="IPR041121">
    <property type="entry name" value="SDH_C"/>
</dbReference>
<comment type="subunit">
    <text evidence="8">Homodimer.</text>
</comment>
<dbReference type="SUPFAM" id="SSF53223">
    <property type="entry name" value="Aminoacid dehydrogenase-like, N-terminal domain"/>
    <property type="match status" value="1"/>
</dbReference>
<feature type="binding site" evidence="8">
    <location>
        <position position="122"/>
    </location>
    <ligand>
        <name>shikimate</name>
        <dbReference type="ChEBI" id="CHEBI:36208"/>
    </ligand>
</feature>
<comment type="similarity">
    <text evidence="8">Belongs to the shikimate dehydrogenase family.</text>
</comment>
<feature type="binding site" evidence="8">
    <location>
        <begin position="35"/>
        <end position="37"/>
    </location>
    <ligand>
        <name>shikimate</name>
        <dbReference type="ChEBI" id="CHEBI:36208"/>
    </ligand>
</feature>
<evidence type="ECO:0000256" key="4">
    <source>
        <dbReference type="ARBA" id="ARBA00022857"/>
    </source>
</evidence>
<evidence type="ECO:0000256" key="3">
    <source>
        <dbReference type="ARBA" id="ARBA00022605"/>
    </source>
</evidence>
<sequence>MSLYFPDDLISRERLDAGHDKPARLAVIGHPVAHSLSPRMHQPALDEAGIAARYIKVEVEPGRVAEVFARMRALGFIGCNVTVPHKFEALAACDEVDAGAAEMGVVNTVRFEGGVTRGFNTDGYGFEEAVRETLGVALPGAAVMIAGAGGGAGGAIAVHCARQGVRRLVLANRSVDKIEELAGRIRSHHGGVGILTAGLDDPRLKTWARESDLIVNSSSLGLKEGDPSPLPADCFTSRQAAYDTIYRPGTAFQQAAEAAGARVGTGREMLLHQGVKAFQIWFPGSTPVAAMRRGLAAG</sequence>
<evidence type="ECO:0000256" key="8">
    <source>
        <dbReference type="HAMAP-Rule" id="MF_00222"/>
    </source>
</evidence>
<evidence type="ECO:0000256" key="2">
    <source>
        <dbReference type="ARBA" id="ARBA00012962"/>
    </source>
</evidence>
<dbReference type="InterPro" id="IPR036291">
    <property type="entry name" value="NAD(P)-bd_dom_sf"/>
</dbReference>
<keyword evidence="3 8" id="KW-0028">Amino-acid biosynthesis</keyword>
<keyword evidence="5 8" id="KW-0560">Oxidoreductase</keyword>
<evidence type="ECO:0000256" key="7">
    <source>
        <dbReference type="ARBA" id="ARBA00049442"/>
    </source>
</evidence>
<dbReference type="Gene3D" id="3.40.50.10860">
    <property type="entry name" value="Leucine Dehydrogenase, chain A, domain 1"/>
    <property type="match status" value="1"/>
</dbReference>
<dbReference type="NCBIfam" id="TIGR00507">
    <property type="entry name" value="aroE"/>
    <property type="match status" value="1"/>
</dbReference>
<dbReference type="SUPFAM" id="SSF51735">
    <property type="entry name" value="NAD(P)-binding Rossmann-fold domains"/>
    <property type="match status" value="1"/>
</dbReference>
<gene>
    <name evidence="8 11" type="primary">aroE</name>
    <name evidence="11" type="ORF">OKA05_05750</name>
</gene>
<protein>
    <recommendedName>
        <fullName evidence="2 8">Shikimate dehydrogenase (NADP(+))</fullName>
        <shortName evidence="8">SDH</shortName>
        <ecNumber evidence="2 8">1.1.1.25</ecNumber>
    </recommendedName>
</protein>
<dbReference type="PANTHER" id="PTHR21089:SF1">
    <property type="entry name" value="BIFUNCTIONAL 3-DEHYDROQUINATE DEHYDRATASE_SHIKIMATE DEHYDROGENASE, CHLOROPLASTIC"/>
    <property type="match status" value="1"/>
</dbReference>
<feature type="domain" description="SDH C-terminal" evidence="10">
    <location>
        <begin position="266"/>
        <end position="293"/>
    </location>
</feature>
<dbReference type="Gene3D" id="3.40.50.720">
    <property type="entry name" value="NAD(P)-binding Rossmann-like Domain"/>
    <property type="match status" value="1"/>
</dbReference>
<feature type="binding site" evidence="8">
    <location>
        <position position="82"/>
    </location>
    <ligand>
        <name>shikimate</name>
        <dbReference type="ChEBI" id="CHEBI:36208"/>
    </ligand>
</feature>
<dbReference type="Pfam" id="PF18317">
    <property type="entry name" value="SDH_C"/>
    <property type="match status" value="1"/>
</dbReference>
<dbReference type="HAMAP" id="MF_00222">
    <property type="entry name" value="Shikimate_DH_AroE"/>
    <property type="match status" value="1"/>
</dbReference>
<keyword evidence="6 8" id="KW-0057">Aromatic amino acid biosynthesis</keyword>
<comment type="catalytic activity">
    <reaction evidence="7 8">
        <text>shikimate + NADP(+) = 3-dehydroshikimate + NADPH + H(+)</text>
        <dbReference type="Rhea" id="RHEA:17737"/>
        <dbReference type="ChEBI" id="CHEBI:15378"/>
        <dbReference type="ChEBI" id="CHEBI:16630"/>
        <dbReference type="ChEBI" id="CHEBI:36208"/>
        <dbReference type="ChEBI" id="CHEBI:57783"/>
        <dbReference type="ChEBI" id="CHEBI:58349"/>
        <dbReference type="EC" id="1.1.1.25"/>
    </reaction>
</comment>
<comment type="caution">
    <text evidence="8">Lacks conserved residue(s) required for the propagation of feature annotation.</text>
</comment>
<dbReference type="Proteomes" id="UP001320876">
    <property type="component" value="Unassembled WGS sequence"/>
</dbReference>
<dbReference type="InterPro" id="IPR046346">
    <property type="entry name" value="Aminoacid_DH-like_N_sf"/>
</dbReference>
<accession>A0ABT3GEK3</accession>
<evidence type="ECO:0000259" key="10">
    <source>
        <dbReference type="Pfam" id="PF18317"/>
    </source>
</evidence>
<keyword evidence="12" id="KW-1185">Reference proteome</keyword>
<dbReference type="PANTHER" id="PTHR21089">
    <property type="entry name" value="SHIKIMATE DEHYDROGENASE"/>
    <property type="match status" value="1"/>
</dbReference>
<feature type="binding site" evidence="8">
    <location>
        <position position="246"/>
    </location>
    <ligand>
        <name>shikimate</name>
        <dbReference type="ChEBI" id="CHEBI:36208"/>
    </ligand>
</feature>
<feature type="binding site" evidence="8">
    <location>
        <position position="107"/>
    </location>
    <ligand>
        <name>shikimate</name>
        <dbReference type="ChEBI" id="CHEBI:36208"/>
    </ligand>
</feature>
<evidence type="ECO:0000256" key="1">
    <source>
        <dbReference type="ARBA" id="ARBA00004871"/>
    </source>
</evidence>
<feature type="binding site" evidence="8">
    <location>
        <position position="273"/>
    </location>
    <ligand>
        <name>shikimate</name>
        <dbReference type="ChEBI" id="CHEBI:36208"/>
    </ligand>
</feature>
<organism evidence="11 12">
    <name type="scientific">Luteolibacter arcticus</name>
    <dbReference type="NCBI Taxonomy" id="1581411"/>
    <lineage>
        <taxon>Bacteria</taxon>
        <taxon>Pseudomonadati</taxon>
        <taxon>Verrucomicrobiota</taxon>
        <taxon>Verrucomicrobiia</taxon>
        <taxon>Verrucomicrobiales</taxon>
        <taxon>Verrucomicrobiaceae</taxon>
        <taxon>Luteolibacter</taxon>
    </lineage>
</organism>
<feature type="active site" description="Proton acceptor" evidence="8">
    <location>
        <position position="86"/>
    </location>
</feature>
<keyword evidence="4 8" id="KW-0521">NADP</keyword>
<dbReference type="GO" id="GO:0004764">
    <property type="term" value="F:shikimate 3-dehydrogenase (NADP+) activity"/>
    <property type="evidence" value="ECO:0007669"/>
    <property type="project" value="UniProtKB-EC"/>
</dbReference>
<evidence type="ECO:0000259" key="9">
    <source>
        <dbReference type="Pfam" id="PF08501"/>
    </source>
</evidence>
<dbReference type="InterPro" id="IPR011342">
    <property type="entry name" value="Shikimate_DH"/>
</dbReference>
<dbReference type="EC" id="1.1.1.25" evidence="2 8"/>
<comment type="caution">
    <text evidence="11">The sequence shown here is derived from an EMBL/GenBank/DDBJ whole genome shotgun (WGS) entry which is preliminary data.</text>
</comment>
<dbReference type="Pfam" id="PF08501">
    <property type="entry name" value="Shikimate_dh_N"/>
    <property type="match status" value="1"/>
</dbReference>
<reference evidence="11 12" key="1">
    <citation type="submission" date="2022-10" db="EMBL/GenBank/DDBJ databases">
        <title>Luteolibacter arcticus strain CCTCC AB 2014275, whole genome shotgun sequencing project.</title>
        <authorList>
            <person name="Zhao G."/>
            <person name="Shen L."/>
        </authorList>
    </citation>
    <scope>NUCLEOTIDE SEQUENCE [LARGE SCALE GENOMIC DNA]</scope>
    <source>
        <strain evidence="11 12">CCTCC AB 2014275</strain>
    </source>
</reference>
<comment type="function">
    <text evidence="8">Involved in the biosynthesis of the chorismate, which leads to the biosynthesis of aromatic amino acids. Catalyzes the reversible NADPH linked reduction of 3-dehydroshikimate (DHSA) to yield shikimate (SA).</text>
</comment>
<feature type="domain" description="Shikimate dehydrogenase substrate binding N-terminal" evidence="9">
    <location>
        <begin position="27"/>
        <end position="109"/>
    </location>
</feature>
<feature type="binding site" evidence="8">
    <location>
        <position position="266"/>
    </location>
    <ligand>
        <name>NADP(+)</name>
        <dbReference type="ChEBI" id="CHEBI:58349"/>
    </ligand>
</feature>
<evidence type="ECO:0000313" key="12">
    <source>
        <dbReference type="Proteomes" id="UP001320876"/>
    </source>
</evidence>
<evidence type="ECO:0000256" key="6">
    <source>
        <dbReference type="ARBA" id="ARBA00023141"/>
    </source>
</evidence>
<evidence type="ECO:0000256" key="5">
    <source>
        <dbReference type="ARBA" id="ARBA00023002"/>
    </source>
</evidence>
<proteinExistence type="inferred from homology"/>
<comment type="pathway">
    <text evidence="1 8">Metabolic intermediate biosynthesis; chorismate biosynthesis; chorismate from D-erythrose 4-phosphate and phosphoenolpyruvate: step 4/7.</text>
</comment>
<dbReference type="EMBL" id="JAPDDT010000002">
    <property type="protein sequence ID" value="MCW1922047.1"/>
    <property type="molecule type" value="Genomic_DNA"/>
</dbReference>